<evidence type="ECO:0008006" key="4">
    <source>
        <dbReference type="Google" id="ProtNLM"/>
    </source>
</evidence>
<feature type="compositionally biased region" description="Polar residues" evidence="1">
    <location>
        <begin position="203"/>
        <end position="222"/>
    </location>
</feature>
<evidence type="ECO:0000313" key="2">
    <source>
        <dbReference type="EMBL" id="DBA56612.1"/>
    </source>
</evidence>
<name>A0AAT9JA07_9MONO</name>
<feature type="compositionally biased region" description="Polar residues" evidence="1">
    <location>
        <begin position="144"/>
        <end position="154"/>
    </location>
</feature>
<dbReference type="EMBL" id="BK067115">
    <property type="protein sequence ID" value="DBA56612.1"/>
    <property type="molecule type" value="Viral_cRNA"/>
</dbReference>
<evidence type="ECO:0000256" key="1">
    <source>
        <dbReference type="SAM" id="MobiDB-lite"/>
    </source>
</evidence>
<protein>
    <recommendedName>
        <fullName evidence="4">Phosphoprotein</fullName>
    </recommendedName>
</protein>
<organism evidence="2">
    <name type="scientific">Cryptotermes secundus lispivirus 1</name>
    <dbReference type="NCBI Taxonomy" id="3133545"/>
    <lineage>
        <taxon>Viruses</taxon>
        <taxon>Riboviria</taxon>
        <taxon>Orthornavirae</taxon>
        <taxon>Negarnaviricota</taxon>
        <taxon>Haploviricotina</taxon>
        <taxon>Monjiviricetes</taxon>
        <taxon>Mononegavirales</taxon>
        <taxon>Lispiviridae</taxon>
    </lineage>
</organism>
<sequence length="449" mass="50555">MNTKSKLTPAKKRIKTKHLPDSIDELEVQFNSTFDIEFPHLVQDNYRLDLDRASKVTKHILSVPGVEKPQFSDYLEINRLYPVRRNLVERGSLIKQSMTDKERETFTTAEDVAESGLLTLPEERESHDEPIDVDPLDVPERSSETPLHPSTTDKQPAIQDPTKAIHSLPIPKRIRTNRDIQKSEAAQSARTLHHQTTFRDEPPSSSWEMQEDTTPPVTLQKSTDQKVDDLIAEVKNLGNLIKAQSGIHTQVSDTHIEIRSLSAEVINMRSELSHIGNILSLLMSKVGDQSIGSTFQSTPHSQSRQETSIGDIDEIEEAEQMKKIASEYYDTHFTQFGFSGLTKILFSTLVCSKDAYQRAKKLYPGLQLPKETFACFANNAYSHQDMEVLNREFLRLGSTLHKDKYLPPGGTGVPYTPGRETEAQAARAPSLGMSVPQQSDDELRAFLFG</sequence>
<evidence type="ECO:0000313" key="3">
    <source>
        <dbReference type="EMBL" id="DBA56618.1"/>
    </source>
</evidence>
<feature type="region of interest" description="Disordered" evidence="1">
    <location>
        <begin position="99"/>
        <end position="223"/>
    </location>
</feature>
<feature type="compositionally biased region" description="Basic and acidic residues" evidence="1">
    <location>
        <begin position="121"/>
        <end position="130"/>
    </location>
</feature>
<accession>A0AAT9JA07</accession>
<dbReference type="EMBL" id="BK067116">
    <property type="protein sequence ID" value="DBA56618.1"/>
    <property type="molecule type" value="Viral_cRNA"/>
</dbReference>
<reference evidence="2" key="1">
    <citation type="journal article" date="2024" name="Microb. Genom.">
        <title>The hidden RNA viruses in Blattodea (cockroach and termite).</title>
        <authorList>
            <person name="Fan J."/>
            <person name="Jiang S."/>
            <person name="Li W."/>
            <person name="Li J."/>
            <person name="Pang R."/>
            <person name="Wu H."/>
        </authorList>
    </citation>
    <scope>NUCLEOTIDE SEQUENCE</scope>
    <source>
        <strain evidence="2">AUS2014-1</strain>
        <strain evidence="3">AUS2014-2</strain>
    </source>
</reference>
<proteinExistence type="predicted"/>